<evidence type="ECO:0000313" key="2">
    <source>
        <dbReference type="EMBL" id="KAF2401060.1"/>
    </source>
</evidence>
<reference evidence="2" key="1">
    <citation type="journal article" date="2020" name="Stud. Mycol.">
        <title>101 Dothideomycetes genomes: a test case for predicting lifestyles and emergence of pathogens.</title>
        <authorList>
            <person name="Haridas S."/>
            <person name="Albert R."/>
            <person name="Binder M."/>
            <person name="Bloem J."/>
            <person name="Labutti K."/>
            <person name="Salamov A."/>
            <person name="Andreopoulos B."/>
            <person name="Baker S."/>
            <person name="Barry K."/>
            <person name="Bills G."/>
            <person name="Bluhm B."/>
            <person name="Cannon C."/>
            <person name="Castanera R."/>
            <person name="Culley D."/>
            <person name="Daum C."/>
            <person name="Ezra D."/>
            <person name="Gonzalez J."/>
            <person name="Henrissat B."/>
            <person name="Kuo A."/>
            <person name="Liang C."/>
            <person name="Lipzen A."/>
            <person name="Lutzoni F."/>
            <person name="Magnuson J."/>
            <person name="Mondo S."/>
            <person name="Nolan M."/>
            <person name="Ohm R."/>
            <person name="Pangilinan J."/>
            <person name="Park H.-J."/>
            <person name="Ramirez L."/>
            <person name="Alfaro M."/>
            <person name="Sun H."/>
            <person name="Tritt A."/>
            <person name="Yoshinaga Y."/>
            <person name="Zwiers L.-H."/>
            <person name="Turgeon B."/>
            <person name="Goodwin S."/>
            <person name="Spatafora J."/>
            <person name="Crous P."/>
            <person name="Grigoriev I."/>
        </authorList>
    </citation>
    <scope>NUCLEOTIDE SEQUENCE</scope>
    <source>
        <strain evidence="2">CBS 262.69</strain>
    </source>
</reference>
<dbReference type="AlphaFoldDB" id="A0A6G1HYF9"/>
<dbReference type="EMBL" id="ML996693">
    <property type="protein sequence ID" value="KAF2401060.1"/>
    <property type="molecule type" value="Genomic_DNA"/>
</dbReference>
<evidence type="ECO:0000259" key="1">
    <source>
        <dbReference type="Pfam" id="PF09949"/>
    </source>
</evidence>
<accession>A0A6G1HYF9</accession>
<name>A0A6G1HYF9_9PEZI</name>
<organism evidence="2 3">
    <name type="scientific">Trichodelitschia bisporula</name>
    <dbReference type="NCBI Taxonomy" id="703511"/>
    <lineage>
        <taxon>Eukaryota</taxon>
        <taxon>Fungi</taxon>
        <taxon>Dikarya</taxon>
        <taxon>Ascomycota</taxon>
        <taxon>Pezizomycotina</taxon>
        <taxon>Dothideomycetes</taxon>
        <taxon>Dothideomycetes incertae sedis</taxon>
        <taxon>Phaeotrichales</taxon>
        <taxon>Phaeotrichaceae</taxon>
        <taxon>Trichodelitschia</taxon>
    </lineage>
</organism>
<proteinExistence type="predicted"/>
<dbReference type="PANTHER" id="PTHR28208">
    <property type="entry name" value="PHOSPHATIDATE PHOSPHATASE APP1"/>
    <property type="match status" value="1"/>
</dbReference>
<evidence type="ECO:0000313" key="3">
    <source>
        <dbReference type="Proteomes" id="UP000799640"/>
    </source>
</evidence>
<protein>
    <submittedName>
        <fullName evidence="2">Actin filament organization protein-like protein App1-like protein</fullName>
    </submittedName>
</protein>
<dbReference type="Proteomes" id="UP000799640">
    <property type="component" value="Unassembled WGS sequence"/>
</dbReference>
<dbReference type="GO" id="GO:0008195">
    <property type="term" value="F:phosphatidate phosphatase activity"/>
    <property type="evidence" value="ECO:0007669"/>
    <property type="project" value="InterPro"/>
</dbReference>
<feature type="domain" description="Phosphatidate phosphatase APP1 catalytic" evidence="1">
    <location>
        <begin position="202"/>
        <end position="354"/>
    </location>
</feature>
<dbReference type="PANTHER" id="PTHR28208:SF1">
    <property type="entry name" value="FILAMENT ORGANIZATION PROTEIN APP1-LIKE, PUTATIVE (AFU_ORTHOLOGUE AFUA_1G06650)-RELATED"/>
    <property type="match status" value="1"/>
</dbReference>
<dbReference type="InterPro" id="IPR019236">
    <property type="entry name" value="APP1_cat"/>
</dbReference>
<gene>
    <name evidence="2" type="ORF">EJ06DRAFT_542531</name>
</gene>
<sequence>METAYRRTKQLAEETDDERHFRKQADFPKIESKMKGIGTRRHASVIDTIGSYLGAKNPFTHPANPKSHNVWLFDNTAWQSASGEWQMHVVAAYFVKNSGKDESRSVADISALLGLAENAEARDTLRRRLQPLMDTVLPAHTITLSVTDSTHRLGPSDRDGISTNLIQIAGDYTDGSTLKSTAVDFGSSATPLCTTFAKSTGWAVISDIDDTIKKTLTVSPLGILRTTFVDEPEPIAGMPELYAHMQIALESPPFWYLSASPYNLYPFLRSFRDEYYPPGTMILREASWMNLSGFLTSLSQGTQAYKVSRMREIQSRFPGRRFVCLGDSTQSDPEAYGEMYRAFPGWVAAIYIRRVAGVAEIDESQKNSPGRFEKAFKDIPATVWHVFDDPAEVKAKIDELVAESPEITAETEEGPAVKASAE</sequence>
<dbReference type="Pfam" id="PF09949">
    <property type="entry name" value="APP1_cat"/>
    <property type="match status" value="1"/>
</dbReference>
<dbReference type="InterPro" id="IPR052935">
    <property type="entry name" value="Mg2+_PAP"/>
</dbReference>
<dbReference type="GO" id="GO:0030479">
    <property type="term" value="C:actin cortical patch"/>
    <property type="evidence" value="ECO:0007669"/>
    <property type="project" value="TreeGrafter"/>
</dbReference>
<dbReference type="OrthoDB" id="414243at2759"/>
<keyword evidence="3" id="KW-1185">Reference proteome</keyword>